<feature type="region of interest" description="Disordered" evidence="2">
    <location>
        <begin position="20"/>
        <end position="120"/>
    </location>
</feature>
<evidence type="ECO:0000313" key="3">
    <source>
        <dbReference type="EMBL" id="GJQ13384.1"/>
    </source>
</evidence>
<gene>
    <name evidence="3" type="ORF">GpartN1_g5175.t1</name>
</gene>
<feature type="region of interest" description="Disordered" evidence="2">
    <location>
        <begin position="176"/>
        <end position="220"/>
    </location>
</feature>
<organism evidence="3 4">
    <name type="scientific">Galdieria partita</name>
    <dbReference type="NCBI Taxonomy" id="83374"/>
    <lineage>
        <taxon>Eukaryota</taxon>
        <taxon>Rhodophyta</taxon>
        <taxon>Bangiophyceae</taxon>
        <taxon>Galdieriales</taxon>
        <taxon>Galdieriaceae</taxon>
        <taxon>Galdieria</taxon>
    </lineage>
</organism>
<name>A0A9C7Q062_9RHOD</name>
<evidence type="ECO:0000256" key="1">
    <source>
        <dbReference type="SAM" id="Coils"/>
    </source>
</evidence>
<feature type="compositionally biased region" description="Basic and acidic residues" evidence="2">
    <location>
        <begin position="286"/>
        <end position="302"/>
    </location>
</feature>
<feature type="compositionally biased region" description="Polar residues" evidence="2">
    <location>
        <begin position="95"/>
        <end position="120"/>
    </location>
</feature>
<sequence length="661" mass="75693">MPTNAFRERMESYLKAVEQTANDTFSSSFAKKNKMEKNTPFKQHKLEQTKESTLVKHQSHVTPESVPSIPQIDPKNEDTKPLSNNDNIIKETKLDQPNQANEAHQDVSQTTANSTENSPPVQLVSQVLQESNNSTYTLPPILNLNRPEEKKQLVEAIETTQPKVIEEFKVVPPLQSASKLSHEYKEDSKEQATSQEQVKTLSESETQQPESPTAQIQQNEIPFISTKLKQKFLEYQRQRQQQQQLLLLQQQRLLEMNPESSGQTAVTFAPPMQSKRDLCHAISQKSDQEQSSKNSERNRKSQDISPVHQECVESKRAEMANPGSIQHEIAALREILENFKEKYARESNPPLQRDSWNNVDSWSIPVTYGDERRWNVPLTNHTITPCNDEVTIPGQQRDAGVMIGQDESREHSNVTGLDSTTLSRQENSTLVEQEESAPSPHILPESFTNIISSPEHDGKFSVDIHSSLIERLKSCLQAACNGDIQQFIGFILETPIRNYVDMLLFCLGKLLNEGQSNSTGNMERIQNLEMRILEEQNTVEENLRQVLARQATIRDEIEDYQAKLSRTELALKVALTEKRHLEHRHRSIKLCGSMEDEIGKLESRQEQRERQLHIRMSQKEEYIEQLQQIIAKRDKEIGLVYSEIIELLKNIEQVQDSLKAV</sequence>
<keyword evidence="1" id="KW-0175">Coiled coil</keyword>
<reference evidence="3" key="1">
    <citation type="journal article" date="2022" name="Proc. Natl. Acad. Sci. U.S.A.">
        <title>Life cycle and functional genomics of the unicellular red alga Galdieria for elucidating algal and plant evolution and industrial use.</title>
        <authorList>
            <person name="Hirooka S."/>
            <person name="Itabashi T."/>
            <person name="Ichinose T.M."/>
            <person name="Onuma R."/>
            <person name="Fujiwara T."/>
            <person name="Yamashita S."/>
            <person name="Jong L.W."/>
            <person name="Tomita R."/>
            <person name="Iwane A.H."/>
            <person name="Miyagishima S.Y."/>
        </authorList>
    </citation>
    <scope>NUCLEOTIDE SEQUENCE</scope>
    <source>
        <strain evidence="3">NBRC 102759</strain>
    </source>
</reference>
<feature type="compositionally biased region" description="Basic and acidic residues" evidence="2">
    <location>
        <begin position="180"/>
        <end position="190"/>
    </location>
</feature>
<accession>A0A9C7Q062</accession>
<proteinExistence type="predicted"/>
<feature type="compositionally biased region" description="Basic and acidic residues" evidence="2">
    <location>
        <begin position="33"/>
        <end position="54"/>
    </location>
</feature>
<feature type="region of interest" description="Disordered" evidence="2">
    <location>
        <begin position="404"/>
        <end position="442"/>
    </location>
</feature>
<comment type="caution">
    <text evidence="3">The sequence shown here is derived from an EMBL/GenBank/DDBJ whole genome shotgun (WGS) entry which is preliminary data.</text>
</comment>
<protein>
    <submittedName>
        <fullName evidence="3">Uncharacterized protein</fullName>
    </submittedName>
</protein>
<keyword evidence="4" id="KW-1185">Reference proteome</keyword>
<feature type="region of interest" description="Disordered" evidence="2">
    <location>
        <begin position="280"/>
        <end position="306"/>
    </location>
</feature>
<feature type="coiled-coil region" evidence="1">
    <location>
        <begin position="525"/>
        <end position="577"/>
    </location>
</feature>
<dbReference type="EMBL" id="BQMJ01000043">
    <property type="protein sequence ID" value="GJQ13384.1"/>
    <property type="molecule type" value="Genomic_DNA"/>
</dbReference>
<evidence type="ECO:0000313" key="4">
    <source>
        <dbReference type="Proteomes" id="UP001061958"/>
    </source>
</evidence>
<feature type="compositionally biased region" description="Polar residues" evidence="2">
    <location>
        <begin position="191"/>
        <end position="220"/>
    </location>
</feature>
<feature type="compositionally biased region" description="Polar residues" evidence="2">
    <location>
        <begin position="413"/>
        <end position="431"/>
    </location>
</feature>
<dbReference type="OrthoDB" id="10458585at2759"/>
<evidence type="ECO:0000256" key="2">
    <source>
        <dbReference type="SAM" id="MobiDB-lite"/>
    </source>
</evidence>
<dbReference type="AlphaFoldDB" id="A0A9C7Q062"/>
<feature type="compositionally biased region" description="Polar residues" evidence="2">
    <location>
        <begin position="20"/>
        <end position="30"/>
    </location>
</feature>
<reference evidence="3" key="2">
    <citation type="submission" date="2022-01" db="EMBL/GenBank/DDBJ databases">
        <authorList>
            <person name="Hirooka S."/>
            <person name="Miyagishima S.Y."/>
        </authorList>
    </citation>
    <scope>NUCLEOTIDE SEQUENCE</scope>
    <source>
        <strain evidence="3">NBRC 102759</strain>
    </source>
</reference>
<dbReference type="Proteomes" id="UP001061958">
    <property type="component" value="Unassembled WGS sequence"/>
</dbReference>